<dbReference type="RefSeq" id="XP_016617482.1">
    <property type="nucleotide sequence ID" value="XM_016766324.1"/>
</dbReference>
<dbReference type="GO" id="GO:0003995">
    <property type="term" value="F:acyl-CoA dehydrogenase activity"/>
    <property type="evidence" value="ECO:0007669"/>
    <property type="project" value="TreeGrafter"/>
</dbReference>
<organism evidence="7 8">
    <name type="scientific">Cladophialophora bantiana (strain ATCC 10958 / CBS 173.52 / CDC B-1940 / NIH 8579)</name>
    <name type="common">Xylohypha bantiana</name>
    <dbReference type="NCBI Taxonomy" id="1442370"/>
    <lineage>
        <taxon>Eukaryota</taxon>
        <taxon>Fungi</taxon>
        <taxon>Dikarya</taxon>
        <taxon>Ascomycota</taxon>
        <taxon>Pezizomycotina</taxon>
        <taxon>Eurotiomycetes</taxon>
        <taxon>Chaetothyriomycetidae</taxon>
        <taxon>Chaetothyriales</taxon>
        <taxon>Herpotrichiellaceae</taxon>
        <taxon>Cladophialophora</taxon>
    </lineage>
</organism>
<dbReference type="GeneID" id="27701524"/>
<comment type="cofactor">
    <cofactor evidence="1">
        <name>FAD</name>
        <dbReference type="ChEBI" id="CHEBI:57692"/>
    </cofactor>
</comment>
<dbReference type="Gene3D" id="1.20.140.10">
    <property type="entry name" value="Butyryl-CoA Dehydrogenase, subunit A, domain 3"/>
    <property type="match status" value="1"/>
</dbReference>
<dbReference type="GO" id="GO:0005737">
    <property type="term" value="C:cytoplasm"/>
    <property type="evidence" value="ECO:0007669"/>
    <property type="project" value="TreeGrafter"/>
</dbReference>
<evidence type="ECO:0000256" key="5">
    <source>
        <dbReference type="ARBA" id="ARBA00023002"/>
    </source>
</evidence>
<keyword evidence="8" id="KW-1185">Reference proteome</keyword>
<keyword evidence="3" id="KW-0285">Flavoprotein</keyword>
<dbReference type="InterPro" id="IPR037069">
    <property type="entry name" value="AcylCoA_DH/ox_N_sf"/>
</dbReference>
<dbReference type="Gene3D" id="1.10.540.10">
    <property type="entry name" value="Acyl-CoA dehydrogenase/oxidase, N-terminal domain"/>
    <property type="match status" value="1"/>
</dbReference>
<protein>
    <recommendedName>
        <fullName evidence="6">Acyl-CoA dehydrogenase/oxidase C-terminal domain-containing protein</fullName>
    </recommendedName>
</protein>
<evidence type="ECO:0000259" key="6">
    <source>
        <dbReference type="Pfam" id="PF00441"/>
    </source>
</evidence>
<dbReference type="Proteomes" id="UP000053789">
    <property type="component" value="Unassembled WGS sequence"/>
</dbReference>
<dbReference type="GO" id="GO:0033539">
    <property type="term" value="P:fatty acid beta-oxidation using acyl-CoA dehydrogenase"/>
    <property type="evidence" value="ECO:0007669"/>
    <property type="project" value="TreeGrafter"/>
</dbReference>
<keyword evidence="5" id="KW-0560">Oxidoreductase</keyword>
<dbReference type="AlphaFoldDB" id="A0A0D2HBZ7"/>
<dbReference type="SUPFAM" id="SSF47203">
    <property type="entry name" value="Acyl-CoA dehydrogenase C-terminal domain-like"/>
    <property type="match status" value="1"/>
</dbReference>
<keyword evidence="4" id="KW-0274">FAD</keyword>
<evidence type="ECO:0000256" key="2">
    <source>
        <dbReference type="ARBA" id="ARBA00009347"/>
    </source>
</evidence>
<dbReference type="EMBL" id="KN846992">
    <property type="protein sequence ID" value="KIW90813.1"/>
    <property type="molecule type" value="Genomic_DNA"/>
</dbReference>
<evidence type="ECO:0000256" key="3">
    <source>
        <dbReference type="ARBA" id="ARBA00022630"/>
    </source>
</evidence>
<accession>A0A0D2HBZ7</accession>
<dbReference type="VEuPathDB" id="FungiDB:Z519_08596"/>
<name>A0A0D2HBZ7_CLAB1</name>
<reference evidence="7" key="1">
    <citation type="submission" date="2015-01" db="EMBL/GenBank/DDBJ databases">
        <title>The Genome Sequence of Cladophialophora bantiana CBS 173.52.</title>
        <authorList>
            <consortium name="The Broad Institute Genomics Platform"/>
            <person name="Cuomo C."/>
            <person name="de Hoog S."/>
            <person name="Gorbushina A."/>
            <person name="Stielow B."/>
            <person name="Teixiera M."/>
            <person name="Abouelleil A."/>
            <person name="Chapman S.B."/>
            <person name="Priest M."/>
            <person name="Young S.K."/>
            <person name="Wortman J."/>
            <person name="Nusbaum C."/>
            <person name="Birren B."/>
        </authorList>
    </citation>
    <scope>NUCLEOTIDE SEQUENCE [LARGE SCALE GENOMIC DNA]</scope>
    <source>
        <strain evidence="7">CBS 173.52</strain>
    </source>
</reference>
<comment type="similarity">
    <text evidence="2">Belongs to the acyl-CoA dehydrogenase family.</text>
</comment>
<evidence type="ECO:0000313" key="8">
    <source>
        <dbReference type="Proteomes" id="UP000053789"/>
    </source>
</evidence>
<dbReference type="HOGENOM" id="CLU_754400_0_0_1"/>
<dbReference type="InterPro" id="IPR036250">
    <property type="entry name" value="AcylCo_DH-like_C"/>
</dbReference>
<dbReference type="InterPro" id="IPR009100">
    <property type="entry name" value="AcylCoA_DH/oxidase_NM_dom_sf"/>
</dbReference>
<dbReference type="Pfam" id="PF00441">
    <property type="entry name" value="Acyl-CoA_dh_1"/>
    <property type="match status" value="1"/>
</dbReference>
<feature type="domain" description="Acyl-CoA dehydrogenase/oxidase C-terminal" evidence="6">
    <location>
        <begin position="177"/>
        <end position="293"/>
    </location>
</feature>
<evidence type="ECO:0000313" key="7">
    <source>
        <dbReference type="EMBL" id="KIW90813.1"/>
    </source>
</evidence>
<sequence>MASVRMPSIIEDKLRPHAKETLQLVKRFVEEECIPVNTVFEAQLSTYPDQRWKSVPPILEDLKQRARQLGLWNPWMHSHLEGPSFTKVKYTFMCETMSRSLVAPEAMNCSAPNTGNMEINRFARSNPDDPNPLKRHSIILVDAHTKDIDIIRPLQVSGFGGGSPATSEISRGLTAYLIAWANTGKINGAPLADKGLVATWIPQSRIDIDAALLLTLNAADKNGSQQRQKAKSEIATAKIQVPNLAWVVMNRAIQAHDVAGLCQDFPFARIWPYLRMIRFAHGPDEAPAAQLARTENKRHRSVSVLILYPIILYLPSYHCDRFRVESTLLQTKTPRVGHYGENIALLLDHAGKQRQITRINYDRRLLF</sequence>
<dbReference type="PANTHER" id="PTHR48083">
    <property type="entry name" value="MEDIUM-CHAIN SPECIFIC ACYL-COA DEHYDROGENASE, MITOCHONDRIAL-RELATED"/>
    <property type="match status" value="1"/>
</dbReference>
<proteinExistence type="inferred from homology"/>
<evidence type="ECO:0000256" key="4">
    <source>
        <dbReference type="ARBA" id="ARBA00022827"/>
    </source>
</evidence>
<gene>
    <name evidence="7" type="ORF">Z519_08596</name>
</gene>
<evidence type="ECO:0000256" key="1">
    <source>
        <dbReference type="ARBA" id="ARBA00001974"/>
    </source>
</evidence>
<dbReference type="OrthoDB" id="434771at2759"/>
<dbReference type="GO" id="GO:0050660">
    <property type="term" value="F:flavin adenine dinucleotide binding"/>
    <property type="evidence" value="ECO:0007669"/>
    <property type="project" value="InterPro"/>
</dbReference>
<dbReference type="InterPro" id="IPR009075">
    <property type="entry name" value="AcylCo_DH/oxidase_C"/>
</dbReference>
<dbReference type="PANTHER" id="PTHR48083:SF13">
    <property type="entry name" value="ACYL-COA DEHYDROGENASE FAMILY MEMBER 11"/>
    <property type="match status" value="1"/>
</dbReference>
<dbReference type="InterPro" id="IPR050741">
    <property type="entry name" value="Acyl-CoA_dehydrogenase"/>
</dbReference>
<dbReference type="SUPFAM" id="SSF56645">
    <property type="entry name" value="Acyl-CoA dehydrogenase NM domain-like"/>
    <property type="match status" value="1"/>
</dbReference>